<dbReference type="RefSeq" id="WP_250918508.1">
    <property type="nucleotide sequence ID" value="NZ_JAMQAW010000007.1"/>
</dbReference>
<evidence type="ECO:0000313" key="8">
    <source>
        <dbReference type="EMBL" id="MCM2388154.1"/>
    </source>
</evidence>
<feature type="domain" description="Reductase C-terminal" evidence="7">
    <location>
        <begin position="328"/>
        <end position="390"/>
    </location>
</feature>
<gene>
    <name evidence="8" type="ORF">NBG84_07495</name>
</gene>
<dbReference type="InterPro" id="IPR023753">
    <property type="entry name" value="FAD/NAD-binding_dom"/>
</dbReference>
<evidence type="ECO:0000256" key="4">
    <source>
        <dbReference type="ARBA" id="ARBA00023002"/>
    </source>
</evidence>
<dbReference type="Gene3D" id="3.50.50.60">
    <property type="entry name" value="FAD/NAD(P)-binding domain"/>
    <property type="match status" value="2"/>
</dbReference>
<dbReference type="PANTHER" id="PTHR43557:SF2">
    <property type="entry name" value="RIESKE DOMAIN-CONTAINING PROTEIN-RELATED"/>
    <property type="match status" value="1"/>
</dbReference>
<evidence type="ECO:0000256" key="2">
    <source>
        <dbReference type="ARBA" id="ARBA00022630"/>
    </source>
</evidence>
<comment type="cofactor">
    <cofactor evidence="1">
        <name>FAD</name>
        <dbReference type="ChEBI" id="CHEBI:57692"/>
    </cofactor>
</comment>
<dbReference type="Pfam" id="PF14759">
    <property type="entry name" value="Reductase_C"/>
    <property type="match status" value="1"/>
</dbReference>
<dbReference type="SUPFAM" id="SSF51905">
    <property type="entry name" value="FAD/NAD(P)-binding domain"/>
    <property type="match status" value="2"/>
</dbReference>
<dbReference type="InterPro" id="IPR036188">
    <property type="entry name" value="FAD/NAD-bd_sf"/>
</dbReference>
<comment type="caution">
    <text evidence="8">The sequence shown here is derived from an EMBL/GenBank/DDBJ whole genome shotgun (WGS) entry which is preliminary data.</text>
</comment>
<keyword evidence="4" id="KW-0560">Oxidoreductase</keyword>
<keyword evidence="2" id="KW-0285">Flavoprotein</keyword>
<evidence type="ECO:0000259" key="6">
    <source>
        <dbReference type="Pfam" id="PF07992"/>
    </source>
</evidence>
<keyword evidence="9" id="KW-1185">Reference proteome</keyword>
<dbReference type="EMBL" id="JAMQAW010000007">
    <property type="protein sequence ID" value="MCM2388154.1"/>
    <property type="molecule type" value="Genomic_DNA"/>
</dbReference>
<dbReference type="PRINTS" id="PR00411">
    <property type="entry name" value="PNDRDTASEI"/>
</dbReference>
<reference evidence="8" key="1">
    <citation type="submission" date="2022-06" db="EMBL/GenBank/DDBJ databases">
        <title>Genome public.</title>
        <authorList>
            <person name="Sun Q."/>
        </authorList>
    </citation>
    <scope>NUCLEOTIDE SEQUENCE</scope>
    <source>
        <strain evidence="8">CWNU-1</strain>
    </source>
</reference>
<dbReference type="SUPFAM" id="SSF55424">
    <property type="entry name" value="FAD/NAD-linked reductases, dimerisation (C-terminal) domain"/>
    <property type="match status" value="1"/>
</dbReference>
<protein>
    <submittedName>
        <fullName evidence="8">NAD(P)/FAD-dependent oxidoreductase</fullName>
    </submittedName>
</protein>
<keyword evidence="3" id="KW-0274">FAD</keyword>
<sequence>MVGTDTRTIVVAGGSLAGHTVVTELDRRGFTGEVVWVRGDESVSPYSKPALSKEFMQGKLTAGDISLPAPPADGSRLRVIDGTLCARLDADADRVLVGDEWISFDALFICTGMRARVPAHFTGLPGVHSLRTLADAAAIRAQLDSRPRAVVVGAGLIGSETAASLRSLGLPVELVVQGRLPMEAVVGEELGRFCLERHHSHGVTTRLSATVTELSAGRAGGPITVAFDDGATTEAGLVVLGLGATTACGWLEGSGLDLSDGVLCDASLRARPSVFAAGDIANWPNPVFGGRMRVEHWSNASAQARHAVESWSADQEGRRRPAFADVPYFWSDQYGLKYQMVGHARGHDEVRVESAGGDGARPLVTYYRDGRLVAAAGVNATRAVMRMKSRIHCPDREPGPGDGPLPSGRPTRTAVTSPHVPGREKTT</sequence>
<evidence type="ECO:0000256" key="1">
    <source>
        <dbReference type="ARBA" id="ARBA00001974"/>
    </source>
</evidence>
<proteinExistence type="predicted"/>
<dbReference type="InterPro" id="IPR016156">
    <property type="entry name" value="FAD/NAD-linked_Rdtase_dimer_sf"/>
</dbReference>
<evidence type="ECO:0000313" key="9">
    <source>
        <dbReference type="Proteomes" id="UP001431429"/>
    </source>
</evidence>
<evidence type="ECO:0000256" key="5">
    <source>
        <dbReference type="SAM" id="MobiDB-lite"/>
    </source>
</evidence>
<organism evidence="8 9">
    <name type="scientific">Streptomyces albipurpureus</name>
    <dbReference type="NCBI Taxonomy" id="2897419"/>
    <lineage>
        <taxon>Bacteria</taxon>
        <taxon>Bacillati</taxon>
        <taxon>Actinomycetota</taxon>
        <taxon>Actinomycetes</taxon>
        <taxon>Kitasatosporales</taxon>
        <taxon>Streptomycetaceae</taxon>
        <taxon>Streptomyces</taxon>
    </lineage>
</organism>
<feature type="domain" description="FAD/NAD(P)-binding" evidence="6">
    <location>
        <begin position="8"/>
        <end position="304"/>
    </location>
</feature>
<feature type="region of interest" description="Disordered" evidence="5">
    <location>
        <begin position="389"/>
        <end position="427"/>
    </location>
</feature>
<evidence type="ECO:0000259" key="7">
    <source>
        <dbReference type="Pfam" id="PF14759"/>
    </source>
</evidence>
<dbReference type="InterPro" id="IPR050446">
    <property type="entry name" value="FAD-oxidoreductase/Apoptosis"/>
</dbReference>
<accession>A0ABT0UI79</accession>
<dbReference type="PANTHER" id="PTHR43557">
    <property type="entry name" value="APOPTOSIS-INDUCING FACTOR 1"/>
    <property type="match status" value="1"/>
</dbReference>
<dbReference type="Gene3D" id="3.30.390.30">
    <property type="match status" value="1"/>
</dbReference>
<evidence type="ECO:0000256" key="3">
    <source>
        <dbReference type="ARBA" id="ARBA00022827"/>
    </source>
</evidence>
<dbReference type="Proteomes" id="UP001431429">
    <property type="component" value="Unassembled WGS sequence"/>
</dbReference>
<dbReference type="InterPro" id="IPR028202">
    <property type="entry name" value="Reductase_C"/>
</dbReference>
<dbReference type="Pfam" id="PF07992">
    <property type="entry name" value="Pyr_redox_2"/>
    <property type="match status" value="1"/>
</dbReference>
<name>A0ABT0UI79_9ACTN</name>
<dbReference type="PRINTS" id="PR00368">
    <property type="entry name" value="FADPNR"/>
</dbReference>